<protein>
    <submittedName>
        <fullName evidence="3">Putative glycosyltransferase</fullName>
    </submittedName>
</protein>
<evidence type="ECO:0000313" key="3">
    <source>
        <dbReference type="EMBL" id="AEQ20351.1"/>
    </source>
</evidence>
<dbReference type="InterPro" id="IPR029044">
    <property type="entry name" value="Nucleotide-diphossugar_trans"/>
</dbReference>
<accession>G4WV99</accession>
<reference evidence="3" key="1">
    <citation type="journal article" date="2011" name="J. Bacteriol.">
        <title>Long-chain N-acyl amino acid synthases are linked to the putative PEP-CTERM/exosortase protein-sorting system in Gram-negative bacteria.</title>
        <authorList>
            <person name="Craig J.W."/>
            <person name="Cherry M.A."/>
            <person name="Brady S.F."/>
        </authorList>
    </citation>
    <scope>NUCLEOTIDE SEQUENCE</scope>
</reference>
<keyword evidence="3" id="KW-0808">Transferase</keyword>
<dbReference type="SUPFAM" id="SSF53448">
    <property type="entry name" value="Nucleotide-diphospho-sugar transferases"/>
    <property type="match status" value="1"/>
</dbReference>
<name>G4WV99_9BACT</name>
<dbReference type="Pfam" id="PF00535">
    <property type="entry name" value="Glycos_transf_2"/>
    <property type="match status" value="1"/>
</dbReference>
<dbReference type="EMBL" id="JF429407">
    <property type="protein sequence ID" value="AEQ20351.1"/>
    <property type="molecule type" value="Genomic_DNA"/>
</dbReference>
<dbReference type="Pfam" id="PF01370">
    <property type="entry name" value="Epimerase"/>
    <property type="match status" value="1"/>
</dbReference>
<dbReference type="Gene3D" id="3.90.550.10">
    <property type="entry name" value="Spore Coat Polysaccharide Biosynthesis Protein SpsA, Chain A"/>
    <property type="match status" value="1"/>
</dbReference>
<dbReference type="InterPro" id="IPR001173">
    <property type="entry name" value="Glyco_trans_2-like"/>
</dbReference>
<organism evidence="3">
    <name type="scientific">uncultured bacterium CSL1</name>
    <dbReference type="NCBI Taxonomy" id="1091565"/>
    <lineage>
        <taxon>Bacteria</taxon>
        <taxon>environmental samples</taxon>
    </lineage>
</organism>
<dbReference type="Gene3D" id="3.40.50.720">
    <property type="entry name" value="NAD(P)-binding Rossmann-like Domain"/>
    <property type="match status" value="1"/>
</dbReference>
<dbReference type="InterPro" id="IPR001509">
    <property type="entry name" value="Epimerase_deHydtase"/>
</dbReference>
<evidence type="ECO:0000259" key="1">
    <source>
        <dbReference type="Pfam" id="PF00535"/>
    </source>
</evidence>
<dbReference type="PANTHER" id="PTHR43179:SF7">
    <property type="entry name" value="RHAMNOSYLTRANSFERASE WBBL"/>
    <property type="match status" value="1"/>
</dbReference>
<dbReference type="InterPro" id="IPR036291">
    <property type="entry name" value="NAD(P)-bd_dom_sf"/>
</dbReference>
<feature type="domain" description="Glycosyltransferase 2-like" evidence="1">
    <location>
        <begin position="9"/>
        <end position="138"/>
    </location>
</feature>
<sequence>MTIAAPTCSVVMVSYHTGEALFASIRLVLEQASLAELIVVSNGNPPTHEARLQTMAGQNPNLIIISGHGNIGFSAGCNLGAGYATGGYVLLLNPDAMLPAHALTDTMQALMAHPRAMLAGCQLLNPDGTPQRGSRRNLLTPQSALAESLILPRLLGMSRLNRHEEIMPDEVEAVPAISGAFMMLPIEAYRQLGGMDEGYFLHVEDIDLCARVARAGGQVLFVPKVRVVHLLSTSEVSSRFIERCKARGFKRYFAQHFSGKIAPPLLWAAKAAIELRYWLKLLTQKPRQMLKRRRAPQADIALRKLSLLLAAYGDSAPDAFFTHKAVLVTGATSSLGMCVTGRLLGAGAHVVAVSREAALAFAPARLAWVRADLELDLILPPGIRIDLAVHCAPVWLLPNHLLAWEEAGCRRVVAFSSTSIFGKARSAHAQEKKTVEKLKNAESRIAAIAPGDGIGWTLLRPTLIYGGGLDRNISRLARVIRRFGVCLLYPPASGLRQPVQVQDLARAALAAIQVPGSLGKAYNVGGGQVLSYRAMVEAIFRAMGRKPRFLPCRMLPLALDVVDRMLPGLRLNGEMVRRQNQDLVFSHEHATNDFHYTPRPFLDNPRADLPL</sequence>
<dbReference type="CDD" id="cd04186">
    <property type="entry name" value="GT_2_like_c"/>
    <property type="match status" value="1"/>
</dbReference>
<feature type="domain" description="NAD-dependent epimerase/dehydratase" evidence="2">
    <location>
        <begin position="403"/>
        <end position="525"/>
    </location>
</feature>
<dbReference type="AlphaFoldDB" id="G4WV99"/>
<proteinExistence type="predicted"/>
<dbReference type="GO" id="GO:0016740">
    <property type="term" value="F:transferase activity"/>
    <property type="evidence" value="ECO:0007669"/>
    <property type="project" value="UniProtKB-KW"/>
</dbReference>
<evidence type="ECO:0000259" key="2">
    <source>
        <dbReference type="Pfam" id="PF01370"/>
    </source>
</evidence>
<dbReference type="SUPFAM" id="SSF51735">
    <property type="entry name" value="NAD(P)-binding Rossmann-fold domains"/>
    <property type="match status" value="1"/>
</dbReference>
<dbReference type="PANTHER" id="PTHR43179">
    <property type="entry name" value="RHAMNOSYLTRANSFERASE WBBL"/>
    <property type="match status" value="1"/>
</dbReference>